<dbReference type="Proteomes" id="UP000305848">
    <property type="component" value="Unassembled WGS sequence"/>
</dbReference>
<accession>A0A4U3L303</accession>
<organism evidence="1 2">
    <name type="scientific">Ilyomonas limi</name>
    <dbReference type="NCBI Taxonomy" id="2575867"/>
    <lineage>
        <taxon>Bacteria</taxon>
        <taxon>Pseudomonadati</taxon>
        <taxon>Bacteroidota</taxon>
        <taxon>Chitinophagia</taxon>
        <taxon>Chitinophagales</taxon>
        <taxon>Chitinophagaceae</taxon>
        <taxon>Ilyomonas</taxon>
    </lineage>
</organism>
<keyword evidence="2" id="KW-1185">Reference proteome</keyword>
<proteinExistence type="predicted"/>
<reference evidence="1 2" key="1">
    <citation type="submission" date="2019-05" db="EMBL/GenBank/DDBJ databases">
        <title>Panacibacter sp. strain 17mud1-8 Genome sequencing and assembly.</title>
        <authorList>
            <person name="Chhetri G."/>
        </authorList>
    </citation>
    <scope>NUCLEOTIDE SEQUENCE [LARGE SCALE GENOMIC DNA]</scope>
    <source>
        <strain evidence="1 2">17mud1-8</strain>
    </source>
</reference>
<dbReference type="Pfam" id="PF13585">
    <property type="entry name" value="CHU_C"/>
    <property type="match status" value="1"/>
</dbReference>
<dbReference type="RefSeq" id="WP_137261257.1">
    <property type="nucleotide sequence ID" value="NZ_SZQL01000005.1"/>
</dbReference>
<protein>
    <submittedName>
        <fullName evidence="1">Gliding motility-associated C-terminal domain-containing protein</fullName>
    </submittedName>
</protein>
<dbReference type="InterPro" id="IPR026341">
    <property type="entry name" value="T9SS_type_B"/>
</dbReference>
<sequence length="661" mass="72307">MYWQLTNKASLYAIRKYWLFAGIFLFLSFVAKAQLCNNNLGDPIINVTFGTVHAPLPPNATTYDYVGGCPSKGQYTINDFLFGCGGYWVQMTGDHTSGDLNGNYMMVDAESTPGLVHLDTARGLCSGLSYQFAAYITNIMTDGHTCDGHALLPNLTFSVEDFAGNILATYNTGDIPITNEKKWVQYGFVFQTPASVSDVILKITANAQYGCGNAFAIDDITLALCGPAVDVTIDGTKDDQNVCANYTNPFVMKGTYSAGFTDPATQWQNSVDTGKTWQDIPGAITATYTVPHRMSGIILYRMVVAERANINSVNCRIRSNAIYTEIHPVPLHNPPQMIKGCTGKDYSLPASDPRALNIEWNGPNGYHKTAIGSTTVIAIVPDLQYADTGLYTLKQYYDYGCVSFDSFYLQIFPGTALSIQPSHPICEGVSEVLLASAPGNVRFKWTPSTGLSSDTIPNPVAQPNDSTVYKVVITNEFGCQDSALFPVEVYRKPVAMAGADKAIISGDTAVLDAVVKGTAINYYWLPSDAMDDSHAIQPKVYPSQNKVYSLQVTSTVGCGNAVDEVMVKVYADLFIPTAFTPNGDGTNDRFRILPLDNYNIVRFLVYNRWGSIVYKATDFDKGWDGNYNGLPQQAGAYIYHLELQNNAGRKVVKEGTVFLLR</sequence>
<evidence type="ECO:0000313" key="1">
    <source>
        <dbReference type="EMBL" id="TKK69262.1"/>
    </source>
</evidence>
<comment type="caution">
    <text evidence="1">The sequence shown here is derived from an EMBL/GenBank/DDBJ whole genome shotgun (WGS) entry which is preliminary data.</text>
</comment>
<dbReference type="NCBIfam" id="TIGR04131">
    <property type="entry name" value="Bac_Flav_CTERM"/>
    <property type="match status" value="1"/>
</dbReference>
<dbReference type="OrthoDB" id="1652165at2"/>
<name>A0A4U3L303_9BACT</name>
<dbReference type="EMBL" id="SZQL01000005">
    <property type="protein sequence ID" value="TKK69262.1"/>
    <property type="molecule type" value="Genomic_DNA"/>
</dbReference>
<dbReference type="AlphaFoldDB" id="A0A4U3L303"/>
<gene>
    <name evidence="1" type="ORF">FC093_08055</name>
</gene>
<evidence type="ECO:0000313" key="2">
    <source>
        <dbReference type="Proteomes" id="UP000305848"/>
    </source>
</evidence>